<comment type="caution">
    <text evidence="1">The sequence shown here is derived from an EMBL/GenBank/DDBJ whole genome shotgun (WGS) entry which is preliminary data.</text>
</comment>
<dbReference type="AlphaFoldDB" id="A0A5B7G7X5"/>
<dbReference type="Proteomes" id="UP000324222">
    <property type="component" value="Unassembled WGS sequence"/>
</dbReference>
<keyword evidence="2" id="KW-1185">Reference proteome</keyword>
<sequence length="44" mass="4775">MDGRRGCKHGNNPCCEGLEGSDVVVGGRLRVGGRCGRRKKQRYG</sequence>
<protein>
    <submittedName>
        <fullName evidence="1">Uncharacterized protein</fullName>
    </submittedName>
</protein>
<evidence type="ECO:0000313" key="1">
    <source>
        <dbReference type="EMBL" id="MPC53709.1"/>
    </source>
</evidence>
<evidence type="ECO:0000313" key="2">
    <source>
        <dbReference type="Proteomes" id="UP000324222"/>
    </source>
</evidence>
<organism evidence="1 2">
    <name type="scientific">Portunus trituberculatus</name>
    <name type="common">Swimming crab</name>
    <name type="synonym">Neptunus trituberculatus</name>
    <dbReference type="NCBI Taxonomy" id="210409"/>
    <lineage>
        <taxon>Eukaryota</taxon>
        <taxon>Metazoa</taxon>
        <taxon>Ecdysozoa</taxon>
        <taxon>Arthropoda</taxon>
        <taxon>Crustacea</taxon>
        <taxon>Multicrustacea</taxon>
        <taxon>Malacostraca</taxon>
        <taxon>Eumalacostraca</taxon>
        <taxon>Eucarida</taxon>
        <taxon>Decapoda</taxon>
        <taxon>Pleocyemata</taxon>
        <taxon>Brachyura</taxon>
        <taxon>Eubrachyura</taxon>
        <taxon>Portunoidea</taxon>
        <taxon>Portunidae</taxon>
        <taxon>Portuninae</taxon>
        <taxon>Portunus</taxon>
    </lineage>
</organism>
<accession>A0A5B7G7X5</accession>
<name>A0A5B7G7X5_PORTR</name>
<dbReference type="EMBL" id="VSRR010011826">
    <property type="protein sequence ID" value="MPC53709.1"/>
    <property type="molecule type" value="Genomic_DNA"/>
</dbReference>
<reference evidence="1 2" key="1">
    <citation type="submission" date="2019-05" db="EMBL/GenBank/DDBJ databases">
        <title>Another draft genome of Portunus trituberculatus and its Hox gene families provides insights of decapod evolution.</title>
        <authorList>
            <person name="Jeong J.-H."/>
            <person name="Song I."/>
            <person name="Kim S."/>
            <person name="Choi T."/>
            <person name="Kim D."/>
            <person name="Ryu S."/>
            <person name="Kim W."/>
        </authorList>
    </citation>
    <scope>NUCLEOTIDE SEQUENCE [LARGE SCALE GENOMIC DNA]</scope>
    <source>
        <tissue evidence="1">Muscle</tissue>
    </source>
</reference>
<proteinExistence type="predicted"/>
<gene>
    <name evidence="1" type="ORF">E2C01_047607</name>
</gene>